<name>A0A9W7FW23_9STRA</name>
<sequence>MVKDLKDPSRRLILFGETHDDDVVQEVERLVYDKVAAGLAADERRIKLHLALEFLDADSRALVAAFNEGEGQNDAEALFRTEAEAKKYAPLAMLAKAHNNHVIAANASRRHVRQVSVHGVNSLNELPEEEKEKLPPLPLPPPSEPYSSILRDFMGFSPNKIEAQNLWDVAMANSCLKHINEHTKAAVFLVCGRFHIQHYMGIVDHVMVTHKLEREQYRLIVCLPIDEQSFAMCKDPSFSFEQAPEALKTFADFVVLTKQKVAVEEDQKQTQTERQETCPY</sequence>
<dbReference type="SUPFAM" id="SSF159501">
    <property type="entry name" value="EreA/ChaN-like"/>
    <property type="match status" value="1"/>
</dbReference>
<dbReference type="EMBL" id="BRXZ01008226">
    <property type="protein sequence ID" value="GMI23282.1"/>
    <property type="molecule type" value="Genomic_DNA"/>
</dbReference>
<accession>A0A9W7FW23</accession>
<keyword evidence="4" id="KW-1185">Reference proteome</keyword>
<comment type="caution">
    <text evidence="3">The sequence shown here is derived from an EMBL/GenBank/DDBJ whole genome shotgun (WGS) entry which is preliminary data.</text>
</comment>
<evidence type="ECO:0000256" key="1">
    <source>
        <dbReference type="SAM" id="MobiDB-lite"/>
    </source>
</evidence>
<protein>
    <recommendedName>
        <fullName evidence="2">Haem-binding uptake Tiki superfamily ChaN domain-containing protein</fullName>
    </recommendedName>
</protein>
<dbReference type="Pfam" id="PF04187">
    <property type="entry name" value="Cofac_haem_bdg"/>
    <property type="match status" value="1"/>
</dbReference>
<dbReference type="Proteomes" id="UP001165082">
    <property type="component" value="Unassembled WGS sequence"/>
</dbReference>
<dbReference type="InterPro" id="IPR007314">
    <property type="entry name" value="Cofac_haem-bd_dom"/>
</dbReference>
<dbReference type="CDD" id="cd14727">
    <property type="entry name" value="ChanN-like"/>
    <property type="match status" value="1"/>
</dbReference>
<feature type="domain" description="Haem-binding uptake Tiki superfamily ChaN" evidence="2">
    <location>
        <begin position="10"/>
        <end position="206"/>
    </location>
</feature>
<dbReference type="Gene3D" id="3.40.50.11550">
    <property type="match status" value="1"/>
</dbReference>
<feature type="region of interest" description="Disordered" evidence="1">
    <location>
        <begin position="121"/>
        <end position="140"/>
    </location>
</feature>
<organism evidence="3 4">
    <name type="scientific">Triparma retinervis</name>
    <dbReference type="NCBI Taxonomy" id="2557542"/>
    <lineage>
        <taxon>Eukaryota</taxon>
        <taxon>Sar</taxon>
        <taxon>Stramenopiles</taxon>
        <taxon>Ochrophyta</taxon>
        <taxon>Bolidophyceae</taxon>
        <taxon>Parmales</taxon>
        <taxon>Triparmaceae</taxon>
        <taxon>Triparma</taxon>
    </lineage>
</organism>
<gene>
    <name evidence="3" type="ORF">TrRE_jg8246</name>
</gene>
<dbReference type="AlphaFoldDB" id="A0A9W7FW23"/>
<evidence type="ECO:0000313" key="3">
    <source>
        <dbReference type="EMBL" id="GMI23282.1"/>
    </source>
</evidence>
<reference evidence="3" key="1">
    <citation type="submission" date="2022-07" db="EMBL/GenBank/DDBJ databases">
        <title>Genome analysis of Parmales, a sister group of diatoms, reveals the evolutionary specialization of diatoms from phago-mixotrophs to photoautotrophs.</title>
        <authorList>
            <person name="Ban H."/>
            <person name="Sato S."/>
            <person name="Yoshikawa S."/>
            <person name="Kazumasa Y."/>
            <person name="Nakamura Y."/>
            <person name="Ichinomiya M."/>
            <person name="Saitoh K."/>
            <person name="Sato N."/>
            <person name="Blanc-Mathieu R."/>
            <person name="Endo H."/>
            <person name="Kuwata A."/>
            <person name="Ogata H."/>
        </authorList>
    </citation>
    <scope>NUCLEOTIDE SEQUENCE</scope>
</reference>
<proteinExistence type="predicted"/>
<evidence type="ECO:0000313" key="4">
    <source>
        <dbReference type="Proteomes" id="UP001165082"/>
    </source>
</evidence>
<evidence type="ECO:0000259" key="2">
    <source>
        <dbReference type="Pfam" id="PF04187"/>
    </source>
</evidence>
<dbReference type="OrthoDB" id="205639at2759"/>